<evidence type="ECO:0000313" key="3">
    <source>
        <dbReference type="EMBL" id="RBA14915.1"/>
    </source>
</evidence>
<sequence length="763" mass="85388">MLGRLHMTVDECIEKYLKLSEAAFSLKRIKSNVIGRSTDIWKASGKYQSDVLADQFMKTAGLLEGNEQASFYDRKCKVLVCAHSKANNTPVNIGSYTTSTSVDSLTLSQCKIWEAARATSAAFGFFDPIKISWQDYVDGVTGRNNTFDEAFSEAKSIWPDAPFRIQCFVSIGTGIPEPKDFGENLAEIKKAIIAITTETEDTECRFCENHESFGLGGRYFRFSVDKGLRDVSLDEFDKVRKIMIATESYLNEPRVQDIIQKFSQILPISSAYEKNDYLNWLPYLDSRSTHNEARRYRKDKTTGTCFQRVENKAEFFHVATCESRPKIQTFIVVDALDESSPSGDQLEVIETLGTIPLMAKTECHVMMTSRKEQAIEEAVRGLPLEKTIIPFDIGEVTADISHHLSNVVKSKQYSKWSTDLSMHWQDKFGRRMLGEHFRDFPKDWKQPFPTTKLDLAAMSELAAFETGDPECLPGFDESPILFSTRNRFDDPMDMQNLLSGLGIIPDGSNPYRTFPSFAHSTVLEYPMSPRVSPANFHLDRLGATWIILKSSWAYLLLDMKAIEQNLGYLDLAFRRARTKPTGLFPYGNIIAGGENATLLRELLEVGANVNRVDSSGNAAINVAAPLGHPDIVTILTERQGVHLDRPNRKVENPLLLASIHGHTAVVALLLGLSGSDSHRGDEGGRIPLSWAATRRNKALFDLMHRDRNVDVNKDDCLGRTALIWAAIAGQQDFIKSLLSDPRIEPDARDHLGRTAVSWAAFGG</sequence>
<dbReference type="GO" id="GO:0047499">
    <property type="term" value="F:calcium-independent phospholipase A2 activity"/>
    <property type="evidence" value="ECO:0007669"/>
    <property type="project" value="TreeGrafter"/>
</dbReference>
<dbReference type="PANTHER" id="PTHR24185">
    <property type="entry name" value="CALCIUM-INDEPENDENT PHOSPHOLIPASE A2-GAMMA"/>
    <property type="match status" value="1"/>
</dbReference>
<comment type="caution">
    <text evidence="3">The sequence shown here is derived from an EMBL/GenBank/DDBJ whole genome shotgun (WGS) entry which is preliminary data.</text>
</comment>
<dbReference type="InterPro" id="IPR036770">
    <property type="entry name" value="Ankyrin_rpt-contain_sf"/>
</dbReference>
<name>A0A365N2F7_GIBIN</name>
<evidence type="ECO:0000313" key="4">
    <source>
        <dbReference type="Proteomes" id="UP000251714"/>
    </source>
</evidence>
<proteinExistence type="predicted"/>
<keyword evidence="2" id="KW-0442">Lipid degradation</keyword>
<reference evidence="3 4" key="1">
    <citation type="submission" date="2017-12" db="EMBL/GenBank/DDBJ databases">
        <title>Genome sequence of the mycotoxigenic crop pathogen Fusarium proliferatum, strain ITEM 2341 from Date Palm.</title>
        <authorList>
            <person name="Almiman B.F."/>
            <person name="Shittu T.A."/>
            <person name="Muthumeenakshi S."/>
            <person name="Baroncelli R."/>
            <person name="Sreenivasaprasada S."/>
        </authorList>
    </citation>
    <scope>NUCLEOTIDE SEQUENCE [LARGE SCALE GENOMIC DNA]</scope>
    <source>
        <strain evidence="3 4">ITEM 2341</strain>
    </source>
</reference>
<keyword evidence="2" id="KW-0443">Lipid metabolism</keyword>
<evidence type="ECO:0000256" key="2">
    <source>
        <dbReference type="ARBA" id="ARBA00022963"/>
    </source>
</evidence>
<evidence type="ECO:0000256" key="1">
    <source>
        <dbReference type="ARBA" id="ARBA00022801"/>
    </source>
</evidence>
<dbReference type="SUPFAM" id="SSF52151">
    <property type="entry name" value="FabD/lysophospholipase-like"/>
    <property type="match status" value="1"/>
</dbReference>
<dbReference type="Pfam" id="PF12796">
    <property type="entry name" value="Ank_2"/>
    <property type="match status" value="2"/>
</dbReference>
<dbReference type="AlphaFoldDB" id="A0A365N2F7"/>
<dbReference type="Gene3D" id="1.25.40.20">
    <property type="entry name" value="Ankyrin repeat-containing domain"/>
    <property type="match status" value="1"/>
</dbReference>
<dbReference type="Proteomes" id="UP000251714">
    <property type="component" value="Unassembled WGS sequence"/>
</dbReference>
<dbReference type="EMBL" id="PKMI01000025">
    <property type="protein sequence ID" value="RBA14915.1"/>
    <property type="molecule type" value="Genomic_DNA"/>
</dbReference>
<organism evidence="3 4">
    <name type="scientific">Gibberella intermedia</name>
    <name type="common">Bulb rot disease fungus</name>
    <name type="synonym">Fusarium proliferatum</name>
    <dbReference type="NCBI Taxonomy" id="948311"/>
    <lineage>
        <taxon>Eukaryota</taxon>
        <taxon>Fungi</taxon>
        <taxon>Dikarya</taxon>
        <taxon>Ascomycota</taxon>
        <taxon>Pezizomycotina</taxon>
        <taxon>Sordariomycetes</taxon>
        <taxon>Hypocreomycetidae</taxon>
        <taxon>Hypocreales</taxon>
        <taxon>Nectriaceae</taxon>
        <taxon>Fusarium</taxon>
        <taxon>Fusarium fujikuroi species complex</taxon>
    </lineage>
</organism>
<dbReference type="SMART" id="SM00248">
    <property type="entry name" value="ANK"/>
    <property type="match status" value="3"/>
</dbReference>
<dbReference type="InterPro" id="IPR016035">
    <property type="entry name" value="Acyl_Trfase/lysoPLipase"/>
</dbReference>
<dbReference type="PANTHER" id="PTHR24185:SF1">
    <property type="entry name" value="CALCIUM-INDEPENDENT PHOSPHOLIPASE A2-GAMMA"/>
    <property type="match status" value="1"/>
</dbReference>
<dbReference type="GO" id="GO:0019369">
    <property type="term" value="P:arachidonate metabolic process"/>
    <property type="evidence" value="ECO:0007669"/>
    <property type="project" value="TreeGrafter"/>
</dbReference>
<dbReference type="InterPro" id="IPR002110">
    <property type="entry name" value="Ankyrin_rpt"/>
</dbReference>
<dbReference type="SUPFAM" id="SSF48403">
    <property type="entry name" value="Ankyrin repeat"/>
    <property type="match status" value="1"/>
</dbReference>
<accession>A0A365N2F7</accession>
<keyword evidence="1" id="KW-0378">Hydrolase</keyword>
<dbReference type="Gene3D" id="3.40.1090.10">
    <property type="entry name" value="Cytosolic phospholipase A2 catalytic domain"/>
    <property type="match status" value="1"/>
</dbReference>
<dbReference type="GO" id="GO:0016042">
    <property type="term" value="P:lipid catabolic process"/>
    <property type="evidence" value="ECO:0007669"/>
    <property type="project" value="UniProtKB-KW"/>
</dbReference>
<dbReference type="GO" id="GO:0016020">
    <property type="term" value="C:membrane"/>
    <property type="evidence" value="ECO:0007669"/>
    <property type="project" value="TreeGrafter"/>
</dbReference>
<protein>
    <submittedName>
        <fullName evidence="3">Uncharacterized protein</fullName>
    </submittedName>
</protein>
<gene>
    <name evidence="3" type="ORF">FPRO05_13131</name>
</gene>